<dbReference type="STRING" id="537013.CLOSTMETH_00752"/>
<reference evidence="1 2" key="2">
    <citation type="submission" date="2009-02" db="EMBL/GenBank/DDBJ databases">
        <title>Draft genome sequence of Clostridium methylpentosum (DSM 5476).</title>
        <authorList>
            <person name="Sudarsanam P."/>
            <person name="Ley R."/>
            <person name="Guruge J."/>
            <person name="Turnbaugh P.J."/>
            <person name="Mahowald M."/>
            <person name="Liep D."/>
            <person name="Gordon J."/>
        </authorList>
    </citation>
    <scope>NUCLEOTIDE SEQUENCE [LARGE SCALE GENOMIC DNA]</scope>
    <source>
        <strain evidence="1 2">DSM 5476</strain>
    </source>
</reference>
<reference evidence="1 2" key="1">
    <citation type="submission" date="2009-01" db="EMBL/GenBank/DDBJ databases">
        <authorList>
            <person name="Fulton L."/>
            <person name="Clifton S."/>
            <person name="Fulton B."/>
            <person name="Xu J."/>
            <person name="Minx P."/>
            <person name="Pepin K.H."/>
            <person name="Johnson M."/>
            <person name="Bhonagiri V."/>
            <person name="Nash W.E."/>
            <person name="Mardis E.R."/>
            <person name="Wilson R.K."/>
        </authorList>
    </citation>
    <scope>NUCLEOTIDE SEQUENCE [LARGE SCALE GENOMIC DNA]</scope>
    <source>
        <strain evidence="1 2">DSM 5476</strain>
    </source>
</reference>
<dbReference type="AlphaFoldDB" id="C0EA98"/>
<accession>C0EA98</accession>
<evidence type="ECO:0000313" key="2">
    <source>
        <dbReference type="Proteomes" id="UP000003340"/>
    </source>
</evidence>
<feature type="non-terminal residue" evidence="1">
    <location>
        <position position="1"/>
    </location>
</feature>
<proteinExistence type="predicted"/>
<dbReference type="Proteomes" id="UP000003340">
    <property type="component" value="Unassembled WGS sequence"/>
</dbReference>
<gene>
    <name evidence="1" type="ORF">CLOSTMETH_00752</name>
</gene>
<name>C0EA98_9FIRM</name>
<protein>
    <submittedName>
        <fullName evidence="1">Uncharacterized protein</fullName>
    </submittedName>
</protein>
<comment type="caution">
    <text evidence="1">The sequence shown here is derived from an EMBL/GenBank/DDBJ whole genome shotgun (WGS) entry which is preliminary data.</text>
</comment>
<evidence type="ECO:0000313" key="1">
    <source>
        <dbReference type="EMBL" id="EEG31606.1"/>
    </source>
</evidence>
<dbReference type="HOGENOM" id="CLU_3226059_0_0_9"/>
<keyword evidence="2" id="KW-1185">Reference proteome</keyword>
<organism evidence="1 2">
    <name type="scientific">[Clostridium] methylpentosum DSM 5476</name>
    <dbReference type="NCBI Taxonomy" id="537013"/>
    <lineage>
        <taxon>Bacteria</taxon>
        <taxon>Bacillati</taxon>
        <taxon>Bacillota</taxon>
        <taxon>Clostridia</taxon>
        <taxon>Eubacteriales</taxon>
        <taxon>Oscillospiraceae</taxon>
        <taxon>Oscillospiraceae incertae sedis</taxon>
    </lineage>
</organism>
<sequence length="43" mass="4996">RNKGLCPHKQNPRLRRGMLISLKVPGLSEIACQILTDIERQRR</sequence>
<dbReference type="EMBL" id="ACEC01000029">
    <property type="protein sequence ID" value="EEG31606.1"/>
    <property type="molecule type" value="Genomic_DNA"/>
</dbReference>